<dbReference type="GO" id="GO:0016197">
    <property type="term" value="P:endosomal transport"/>
    <property type="evidence" value="ECO:0007669"/>
    <property type="project" value="TreeGrafter"/>
</dbReference>
<evidence type="ECO:0008006" key="7">
    <source>
        <dbReference type="Google" id="ProtNLM"/>
    </source>
</evidence>
<dbReference type="PANTHER" id="PTHR21481">
    <property type="entry name" value="PROTEIN CLEC16A"/>
    <property type="match status" value="1"/>
</dbReference>
<comment type="caution">
    <text evidence="5">The sequence shown here is derived from an EMBL/GenBank/DDBJ whole genome shotgun (WGS) entry which is preliminary data.</text>
</comment>
<dbReference type="GO" id="GO:1901096">
    <property type="term" value="P:regulation of autophagosome maturation"/>
    <property type="evidence" value="ECO:0007669"/>
    <property type="project" value="TreeGrafter"/>
</dbReference>
<dbReference type="PANTHER" id="PTHR21481:SF0">
    <property type="entry name" value="PROTEIN CLEC16A"/>
    <property type="match status" value="1"/>
</dbReference>
<protein>
    <recommendedName>
        <fullName evidence="7">FPL domain-containing protein</fullName>
    </recommendedName>
</protein>
<keyword evidence="6" id="KW-1185">Reference proteome</keyword>
<sequence length="835" mass="94954">MMRSFWRSVDRFSVLHFRSVIDELKQIKVVNMRNRELVLDLLQSVVEIITYGDKHDPSILECFMDRQVVAEFVRMLDISENSRIEAPLLQYLSIMIQNMDNEHAICKTIFRPINSVMHEILCYAEMLSNMAHRIQMVYYCFSNGYINSIILHPYELDGGDLAPYYVSFLRAVSGKINRDTLCLLVNVHGDAVVSFPLYTEALRFAHHEEKMIQTAVRTIVLNIYNVSDEMIYKFIMTPPVSDYFSVMVGRLREMCILLDAFLHEKGDMDTQKRRNGLILESDKIIDELYYLKDILSVDEPRLNQLVTENLLNGLVFPVLFSLPASMNNNGSDLSAITSLYILSRLLQVVGGRSMINNVAGVILYHFLNLNARTLSEGNASDSSNEVKPFSKCLNEVEKIISYAPESKGDGNINGNYLDSLLEDFRTRVNISCLNGDICPKRQGILAFVFSEDQCLLLASTFLLLILAESKDLDSLLAPMIRLYQTQDAMYIQDSLYLKAEAKILNALLKVLAFQESHSPEMLWHAGWCLQKLLNFCREGLDDDNLLLFNVRFLNFSSFHEQTAYDHSHVHFLKELDGVWFDHIPDIVRNEWSSCTKVLEQSSQYKDPIFMLELVLPQQSTNGQTSSCFAWQKTVDAVKAFILHFQLKTFIFERELAENPLIAISSNDSGVICSSNVSSASFGSNVSLESGIPCTIAFSNAEIRDVYVVPMVHKNTGKLLLTEKHPFRSRHGVVIAIAPLAGLCPTIDKDHPSWLHLRIREFNPKLYATKAKGDHFSMPDHFVDGRWTLGFPDAKACKDAHLAILREITKQRSAVEATLAPLLNYDLGLAEENREK</sequence>
<evidence type="ECO:0000313" key="6">
    <source>
        <dbReference type="Proteomes" id="UP000289738"/>
    </source>
</evidence>
<organism evidence="5 6">
    <name type="scientific">Arachis hypogaea</name>
    <name type="common">Peanut</name>
    <dbReference type="NCBI Taxonomy" id="3818"/>
    <lineage>
        <taxon>Eukaryota</taxon>
        <taxon>Viridiplantae</taxon>
        <taxon>Streptophyta</taxon>
        <taxon>Embryophyta</taxon>
        <taxon>Tracheophyta</taxon>
        <taxon>Spermatophyta</taxon>
        <taxon>Magnoliopsida</taxon>
        <taxon>eudicotyledons</taxon>
        <taxon>Gunneridae</taxon>
        <taxon>Pentapetalae</taxon>
        <taxon>rosids</taxon>
        <taxon>fabids</taxon>
        <taxon>Fabales</taxon>
        <taxon>Fabaceae</taxon>
        <taxon>Papilionoideae</taxon>
        <taxon>50 kb inversion clade</taxon>
        <taxon>dalbergioids sensu lato</taxon>
        <taxon>Dalbergieae</taxon>
        <taxon>Pterocarpus clade</taxon>
        <taxon>Arachis</taxon>
    </lineage>
</organism>
<evidence type="ECO:0000256" key="2">
    <source>
        <dbReference type="ARBA" id="ARBA00023006"/>
    </source>
</evidence>
<dbReference type="GO" id="GO:0005770">
    <property type="term" value="C:late endosome"/>
    <property type="evidence" value="ECO:0007669"/>
    <property type="project" value="TreeGrafter"/>
</dbReference>
<comment type="similarity">
    <text evidence="1">Belongs to the CLEC16A/gop-1 family.</text>
</comment>
<dbReference type="InterPro" id="IPR045820">
    <property type="entry name" value="CLEC16A/TT9_C"/>
</dbReference>
<evidence type="ECO:0000259" key="3">
    <source>
        <dbReference type="Pfam" id="PF09758"/>
    </source>
</evidence>
<dbReference type="Pfam" id="PF09758">
    <property type="entry name" value="FPL"/>
    <property type="match status" value="2"/>
</dbReference>
<feature type="domain" description="CLEC16A/TT9 C-terminal" evidence="4">
    <location>
        <begin position="285"/>
        <end position="400"/>
    </location>
</feature>
<name>A0A445E7B8_ARAHY</name>
<feature type="domain" description="FPL" evidence="3">
    <location>
        <begin position="120"/>
        <end position="224"/>
    </location>
</feature>
<dbReference type="AlphaFoldDB" id="A0A445E7B8"/>
<reference evidence="5 6" key="1">
    <citation type="submission" date="2019-01" db="EMBL/GenBank/DDBJ databases">
        <title>Sequencing of cultivated peanut Arachis hypogaea provides insights into genome evolution and oil improvement.</title>
        <authorList>
            <person name="Chen X."/>
        </authorList>
    </citation>
    <scope>NUCLEOTIDE SEQUENCE [LARGE SCALE GENOMIC DNA]</scope>
    <source>
        <strain evidence="6">cv. Fuhuasheng</strain>
        <tissue evidence="5">Leaves</tissue>
    </source>
</reference>
<feature type="domain" description="FPL" evidence="3">
    <location>
        <begin position="42"/>
        <end position="105"/>
    </location>
</feature>
<dbReference type="EMBL" id="SDMP01000002">
    <property type="protein sequence ID" value="RYR71414.1"/>
    <property type="molecule type" value="Genomic_DNA"/>
</dbReference>
<dbReference type="GO" id="GO:0005794">
    <property type="term" value="C:Golgi apparatus"/>
    <property type="evidence" value="ECO:0007669"/>
    <property type="project" value="TreeGrafter"/>
</dbReference>
<evidence type="ECO:0000256" key="1">
    <source>
        <dbReference type="ARBA" id="ARBA00006441"/>
    </source>
</evidence>
<gene>
    <name evidence="5" type="ORF">Ahy_A02g005675</name>
</gene>
<evidence type="ECO:0000313" key="5">
    <source>
        <dbReference type="EMBL" id="RYR71414.1"/>
    </source>
</evidence>
<dbReference type="InterPro" id="IPR039272">
    <property type="entry name" value="CLEC16A/TT9"/>
</dbReference>
<dbReference type="InterPro" id="IPR019155">
    <property type="entry name" value="CLEC16A/TT9_N"/>
</dbReference>
<accession>A0A445E7B8</accession>
<evidence type="ECO:0000259" key="4">
    <source>
        <dbReference type="Pfam" id="PF19439"/>
    </source>
</evidence>
<dbReference type="GO" id="GO:0006914">
    <property type="term" value="P:autophagy"/>
    <property type="evidence" value="ECO:0007669"/>
    <property type="project" value="UniProtKB-KW"/>
</dbReference>
<dbReference type="Proteomes" id="UP000289738">
    <property type="component" value="Chromosome A02"/>
</dbReference>
<dbReference type="Pfam" id="PF19439">
    <property type="entry name" value="CLEC16A_C"/>
    <property type="match status" value="1"/>
</dbReference>
<dbReference type="GO" id="GO:0007034">
    <property type="term" value="P:vacuolar transport"/>
    <property type="evidence" value="ECO:0007669"/>
    <property type="project" value="TreeGrafter"/>
</dbReference>
<keyword evidence="2" id="KW-0072">Autophagy</keyword>
<proteinExistence type="inferred from homology"/>